<keyword evidence="2" id="KW-1185">Reference proteome</keyword>
<accession>A0ABP9QC40</accession>
<evidence type="ECO:0000313" key="2">
    <source>
        <dbReference type="Proteomes" id="UP001428817"/>
    </source>
</evidence>
<sequence>MLSRRVANDQPAVEGRRVGFVGTVPEACGVCRAFAWGGWVRWLVRHAVGVTGAAAIAAGRPGTGRQCAGIRLSRREGVASGHGDAPIPAAAELAGVRRCRLHDLRHLAASLQLAAEAAARIVPRRKHRPPAA</sequence>
<gene>
    <name evidence="1" type="ORF">GCM10023321_39550</name>
</gene>
<evidence type="ECO:0008006" key="3">
    <source>
        <dbReference type="Google" id="ProtNLM"/>
    </source>
</evidence>
<dbReference type="Proteomes" id="UP001428817">
    <property type="component" value="Unassembled WGS sequence"/>
</dbReference>
<reference evidence="2" key="1">
    <citation type="journal article" date="2019" name="Int. J. Syst. Evol. Microbiol.">
        <title>The Global Catalogue of Microorganisms (GCM) 10K type strain sequencing project: providing services to taxonomists for standard genome sequencing and annotation.</title>
        <authorList>
            <consortium name="The Broad Institute Genomics Platform"/>
            <consortium name="The Broad Institute Genome Sequencing Center for Infectious Disease"/>
            <person name="Wu L."/>
            <person name="Ma J."/>
        </authorList>
    </citation>
    <scope>NUCLEOTIDE SEQUENCE [LARGE SCALE GENOMIC DNA]</scope>
    <source>
        <strain evidence="2">JCM 18303</strain>
    </source>
</reference>
<protein>
    <recommendedName>
        <fullName evidence="3">Tyr recombinase domain-containing protein</fullName>
    </recommendedName>
</protein>
<proteinExistence type="predicted"/>
<dbReference type="EMBL" id="BAABJP010000018">
    <property type="protein sequence ID" value="GAA5159061.1"/>
    <property type="molecule type" value="Genomic_DNA"/>
</dbReference>
<organism evidence="1 2">
    <name type="scientific">Pseudonocardia eucalypti</name>
    <dbReference type="NCBI Taxonomy" id="648755"/>
    <lineage>
        <taxon>Bacteria</taxon>
        <taxon>Bacillati</taxon>
        <taxon>Actinomycetota</taxon>
        <taxon>Actinomycetes</taxon>
        <taxon>Pseudonocardiales</taxon>
        <taxon>Pseudonocardiaceae</taxon>
        <taxon>Pseudonocardia</taxon>
    </lineage>
</organism>
<comment type="caution">
    <text evidence="1">The sequence shown here is derived from an EMBL/GenBank/DDBJ whole genome shotgun (WGS) entry which is preliminary data.</text>
</comment>
<evidence type="ECO:0000313" key="1">
    <source>
        <dbReference type="EMBL" id="GAA5159061.1"/>
    </source>
</evidence>
<name>A0ABP9QC40_9PSEU</name>